<proteinExistence type="predicted"/>
<name>E0SAR2_DICD3</name>
<evidence type="ECO:0000313" key="1">
    <source>
        <dbReference type="EMBL" id="ADM98293.1"/>
    </source>
</evidence>
<evidence type="ECO:0000313" key="2">
    <source>
        <dbReference type="Proteomes" id="UP000006859"/>
    </source>
</evidence>
<dbReference type="EMBL" id="CP002038">
    <property type="protein sequence ID" value="ADM98293.1"/>
    <property type="molecule type" value="Genomic_DNA"/>
</dbReference>
<reference evidence="1 2" key="1">
    <citation type="journal article" date="2011" name="J. Bacteriol.">
        <title>Genome sequence of the plant-pathogenic bacterium Dickeya dadantii 3937.</title>
        <authorList>
            <person name="Glasner J.D."/>
            <person name="Yang C.H."/>
            <person name="Reverchon S."/>
            <person name="Hugouvieux-Cotte-Pattat N."/>
            <person name="Condemine G."/>
            <person name="Bohin J.P."/>
            <person name="Van Gijsegem F."/>
            <person name="Yang S."/>
            <person name="Franza T."/>
            <person name="Expert D."/>
            <person name="Plunkett G. III"/>
            <person name="San Francisco M.J."/>
            <person name="Charkowski A.O."/>
            <person name="Py B."/>
            <person name="Bell K."/>
            <person name="Rauscher L."/>
            <person name="Rodriguez-Palenzuela P."/>
            <person name="Toussaint A."/>
            <person name="Holeva M.C."/>
            <person name="He S.Y."/>
            <person name="Douet V."/>
            <person name="Boccara M."/>
            <person name="Blanco C."/>
            <person name="Toth I."/>
            <person name="Anderson B.D."/>
            <person name="Biehl B.S."/>
            <person name="Mau B."/>
            <person name="Flynn S.M."/>
            <person name="Barras F."/>
            <person name="Lindeberg M."/>
            <person name="Birch P.R."/>
            <person name="Tsuyumu S."/>
            <person name="Shi X."/>
            <person name="Hibbing M."/>
            <person name="Yap M.N."/>
            <person name="Carpentier M."/>
            <person name="Dassa E."/>
            <person name="Umehara M."/>
            <person name="Kim J.F."/>
            <person name="Rusch M."/>
            <person name="Soni P."/>
            <person name="Mayhew G.F."/>
            <person name="Fouts D.E."/>
            <person name="Gill S.R."/>
            <person name="Blattner F.R."/>
            <person name="Keen N.T."/>
            <person name="Perna N.T."/>
        </authorList>
    </citation>
    <scope>NUCLEOTIDE SEQUENCE [LARGE SCALE GENOMIC DNA]</scope>
    <source>
        <strain evidence="1 2">3937</strain>
    </source>
</reference>
<dbReference type="STRING" id="198628.Dda3937_04565"/>
<dbReference type="Proteomes" id="UP000006859">
    <property type="component" value="Chromosome"/>
</dbReference>
<accession>E0SAR2</accession>
<dbReference type="KEGG" id="ddd:Dda3937_04565"/>
<protein>
    <submittedName>
        <fullName evidence="1">Uncharacterized protein</fullName>
    </submittedName>
</protein>
<dbReference type="HOGENOM" id="CLU_2232284_0_0_6"/>
<gene>
    <name evidence="1" type="ordered locus">Dda3937_04565</name>
</gene>
<dbReference type="AlphaFoldDB" id="E0SAR2"/>
<sequence length="105" mass="12159">MYPAIMRIVLRPGSNVWTTPATRTIAEHRLTIQVSRYRRQGGFLISPMQLLSLCAPYHSRVLIAPDSIQHHRHRTRRLLSGDRMVYHDDFVLSVAIFTERTTSCL</sequence>
<organism evidence="1 2">
    <name type="scientific">Dickeya dadantii (strain 3937)</name>
    <name type="common">Erwinia chrysanthemi (strain 3937)</name>
    <dbReference type="NCBI Taxonomy" id="198628"/>
    <lineage>
        <taxon>Bacteria</taxon>
        <taxon>Pseudomonadati</taxon>
        <taxon>Pseudomonadota</taxon>
        <taxon>Gammaproteobacteria</taxon>
        <taxon>Enterobacterales</taxon>
        <taxon>Pectobacteriaceae</taxon>
        <taxon>Dickeya</taxon>
    </lineage>
</organism>
<keyword evidence="2" id="KW-1185">Reference proteome</keyword>